<dbReference type="InterPro" id="IPR007321">
    <property type="entry name" value="Transposase_28"/>
</dbReference>
<reference evidence="4" key="1">
    <citation type="submission" date="2022-07" db="EMBL/GenBank/DDBJ databases">
        <authorList>
            <person name="Macas J."/>
            <person name="Novak P."/>
            <person name="Neumann P."/>
        </authorList>
    </citation>
    <scope>NUCLEOTIDE SEQUENCE</scope>
</reference>
<dbReference type="Pfam" id="PF04195">
    <property type="entry name" value="Transposase_28"/>
    <property type="match status" value="1"/>
</dbReference>
<sequence length="767" mass="84235">MENTADYRTSVDEERLSADAGAHSSGEDEASSEPKLQGDGAGDASSAAIPCPPPISSVPGTVPPRVKKSRSRRRRGMAVGRSQLDLTNIYLIKPECSPSEYQVAQLYVGPYGRVRAPRPTDHVLNPPSGYFGVYPMAFSKGLRFPLHPFVAEYLNMIDIPPALLTPNSYSLIVGFLLRCGELGMEPTTALFMNLYRIGRGSHENCAGYAALQQLPKKRSFTDLPSSIHGWKAKFCFVKLADGVFFPSQGHSGVFNLHDPPRSAEIDAQVEAFLEGGPWSVDKYITEFKIAALGMMRYFIPGDPDCGLWPRMSGYFEEADGPYLGVPADAEGFEMSRKLFMTQAKKMVDKEMQAAQQADASKSSADGSKGQAGAAKKAAAQKKRRPAEGQQTLAEAGLKPAQGVKKPRQTLPSDVATAASQAPVQGDDASEVQVIEDLTLGKASDALVPASSNFNRATDAGARSGRGLSTGLYEVTVRYPTKGGLFNERVSGHDVLFQAIPDEDRAYLRRQGKEVRLFDGGLDYVVQGAFMLMEQHRRQEEEIARLREAEKKVASADEALASLELLRSEVSSLKEKADAAESRAVAAEAKLEGEAAARRLAEDKAKKAEELKAEAERAAEKAVDLFMAEGWKADEHRQFCFQVVADRFQAWSQEDPAGQAFWKQEMEVFYDLGQRRMQMLIYRRLRRRVKNLRPQGIGLPRPMKDPEEELKLPLAERQRPILSSDEEKEPWTESDDYLFRTSAKSKTAEDDEDDADSGAVDGGQGQAG</sequence>
<evidence type="ECO:0000259" key="3">
    <source>
        <dbReference type="Pfam" id="PF04195"/>
    </source>
</evidence>
<feature type="compositionally biased region" description="Basic residues" evidence="2">
    <location>
        <begin position="65"/>
        <end position="76"/>
    </location>
</feature>
<organism evidence="4 5">
    <name type="scientific">Cuscuta epithymum</name>
    <dbReference type="NCBI Taxonomy" id="186058"/>
    <lineage>
        <taxon>Eukaryota</taxon>
        <taxon>Viridiplantae</taxon>
        <taxon>Streptophyta</taxon>
        <taxon>Embryophyta</taxon>
        <taxon>Tracheophyta</taxon>
        <taxon>Spermatophyta</taxon>
        <taxon>Magnoliopsida</taxon>
        <taxon>eudicotyledons</taxon>
        <taxon>Gunneridae</taxon>
        <taxon>Pentapetalae</taxon>
        <taxon>asterids</taxon>
        <taxon>lamiids</taxon>
        <taxon>Solanales</taxon>
        <taxon>Convolvulaceae</taxon>
        <taxon>Cuscuteae</taxon>
        <taxon>Cuscuta</taxon>
        <taxon>Cuscuta subgen. Cuscuta</taxon>
    </lineage>
</organism>
<keyword evidence="1" id="KW-0175">Coiled coil</keyword>
<feature type="region of interest" description="Disordered" evidence="2">
    <location>
        <begin position="1"/>
        <end position="78"/>
    </location>
</feature>
<dbReference type="AlphaFoldDB" id="A0AAV0G6A9"/>
<feature type="compositionally biased region" description="Acidic residues" evidence="2">
    <location>
        <begin position="723"/>
        <end position="735"/>
    </location>
</feature>
<keyword evidence="5" id="KW-1185">Reference proteome</keyword>
<feature type="coiled-coil region" evidence="1">
    <location>
        <begin position="528"/>
        <end position="627"/>
    </location>
</feature>
<evidence type="ECO:0000313" key="5">
    <source>
        <dbReference type="Proteomes" id="UP001152523"/>
    </source>
</evidence>
<feature type="region of interest" description="Disordered" evidence="2">
    <location>
        <begin position="694"/>
        <end position="767"/>
    </location>
</feature>
<name>A0AAV0G6A9_9ASTE</name>
<gene>
    <name evidence="4" type="ORF">CEPIT_LOCUS40634</name>
</gene>
<accession>A0AAV0G6A9</accession>
<evidence type="ECO:0000313" key="4">
    <source>
        <dbReference type="EMBL" id="CAH9143391.1"/>
    </source>
</evidence>
<feature type="domain" description="Transposase (putative) gypsy type" evidence="3">
    <location>
        <begin position="137"/>
        <end position="197"/>
    </location>
</feature>
<comment type="caution">
    <text evidence="4">The sequence shown here is derived from an EMBL/GenBank/DDBJ whole genome shotgun (WGS) entry which is preliminary data.</text>
</comment>
<feature type="compositionally biased region" description="Basic and acidic residues" evidence="2">
    <location>
        <begin position="701"/>
        <end position="718"/>
    </location>
</feature>
<dbReference type="EMBL" id="CAMAPF010001051">
    <property type="protein sequence ID" value="CAH9143391.1"/>
    <property type="molecule type" value="Genomic_DNA"/>
</dbReference>
<proteinExistence type="predicted"/>
<protein>
    <recommendedName>
        <fullName evidence="3">Transposase (putative) gypsy type domain-containing protein</fullName>
    </recommendedName>
</protein>
<evidence type="ECO:0000256" key="1">
    <source>
        <dbReference type="SAM" id="Coils"/>
    </source>
</evidence>
<dbReference type="Proteomes" id="UP001152523">
    <property type="component" value="Unassembled WGS sequence"/>
</dbReference>
<feature type="compositionally biased region" description="Low complexity" evidence="2">
    <location>
        <begin position="352"/>
        <end position="377"/>
    </location>
</feature>
<feature type="non-terminal residue" evidence="4">
    <location>
        <position position="767"/>
    </location>
</feature>
<evidence type="ECO:0000256" key="2">
    <source>
        <dbReference type="SAM" id="MobiDB-lite"/>
    </source>
</evidence>
<feature type="region of interest" description="Disordered" evidence="2">
    <location>
        <begin position="350"/>
        <end position="428"/>
    </location>
</feature>